<evidence type="ECO:0000313" key="10">
    <source>
        <dbReference type="Proteomes" id="UP000450917"/>
    </source>
</evidence>
<organism evidence="9 10">
    <name type="scientific">Paenibacillus validus</name>
    <dbReference type="NCBI Taxonomy" id="44253"/>
    <lineage>
        <taxon>Bacteria</taxon>
        <taxon>Bacillati</taxon>
        <taxon>Bacillota</taxon>
        <taxon>Bacilli</taxon>
        <taxon>Bacillales</taxon>
        <taxon>Paenibacillaceae</taxon>
        <taxon>Paenibacillus</taxon>
    </lineage>
</organism>
<dbReference type="GO" id="GO:0046688">
    <property type="term" value="P:response to copper ion"/>
    <property type="evidence" value="ECO:0007669"/>
    <property type="project" value="InterPro"/>
</dbReference>
<dbReference type="GO" id="GO:0006825">
    <property type="term" value="P:copper ion transport"/>
    <property type="evidence" value="ECO:0007669"/>
    <property type="project" value="InterPro"/>
</dbReference>
<dbReference type="GO" id="GO:0005507">
    <property type="term" value="F:copper ion binding"/>
    <property type="evidence" value="ECO:0007669"/>
    <property type="project" value="InterPro"/>
</dbReference>
<name>A0A7X2ZDP5_9BACL</name>
<feature type="compositionally biased region" description="Low complexity" evidence="5">
    <location>
        <begin position="157"/>
        <end position="166"/>
    </location>
</feature>
<dbReference type="PANTHER" id="PTHR34820:SF4">
    <property type="entry name" value="INNER MEMBRANE PROTEIN YEBZ"/>
    <property type="match status" value="1"/>
</dbReference>
<feature type="domain" description="CopC" evidence="8">
    <location>
        <begin position="34"/>
        <end position="126"/>
    </location>
</feature>
<dbReference type="GO" id="GO:0005886">
    <property type="term" value="C:plasma membrane"/>
    <property type="evidence" value="ECO:0007669"/>
    <property type="project" value="TreeGrafter"/>
</dbReference>
<dbReference type="PANTHER" id="PTHR34820">
    <property type="entry name" value="INNER MEMBRANE PROTEIN YEBZ"/>
    <property type="match status" value="1"/>
</dbReference>
<dbReference type="RefSeq" id="WP_141336061.1">
    <property type="nucleotide sequence ID" value="NZ_JBDLZV010000001.1"/>
</dbReference>
<dbReference type="InterPro" id="IPR007348">
    <property type="entry name" value="CopC_dom"/>
</dbReference>
<feature type="transmembrane region" description="Helical" evidence="6">
    <location>
        <begin position="189"/>
        <end position="207"/>
    </location>
</feature>
<comment type="subcellular location">
    <subcellularLocation>
        <location evidence="1">Cell envelope</location>
    </subcellularLocation>
</comment>
<dbReference type="GO" id="GO:0042597">
    <property type="term" value="C:periplasmic space"/>
    <property type="evidence" value="ECO:0007669"/>
    <property type="project" value="InterPro"/>
</dbReference>
<evidence type="ECO:0000256" key="1">
    <source>
        <dbReference type="ARBA" id="ARBA00004196"/>
    </source>
</evidence>
<dbReference type="InterPro" id="IPR014755">
    <property type="entry name" value="Cu-Rt/internalin_Ig-like"/>
</dbReference>
<feature type="chain" id="PRO_5039675047" description="CopC domain-containing protein" evidence="7">
    <location>
        <begin position="34"/>
        <end position="212"/>
    </location>
</feature>
<dbReference type="InterPro" id="IPR014756">
    <property type="entry name" value="Ig_E-set"/>
</dbReference>
<keyword evidence="2" id="KW-0479">Metal-binding</keyword>
<keyword evidence="6" id="KW-0472">Membrane</keyword>
<dbReference type="InterPro" id="IPR032694">
    <property type="entry name" value="CopC/D"/>
</dbReference>
<evidence type="ECO:0000256" key="4">
    <source>
        <dbReference type="ARBA" id="ARBA00023008"/>
    </source>
</evidence>
<keyword evidence="4" id="KW-0186">Copper</keyword>
<evidence type="ECO:0000313" key="9">
    <source>
        <dbReference type="EMBL" id="MUG73034.1"/>
    </source>
</evidence>
<dbReference type="GO" id="GO:0030313">
    <property type="term" value="C:cell envelope"/>
    <property type="evidence" value="ECO:0007669"/>
    <property type="project" value="UniProtKB-SubCell"/>
</dbReference>
<dbReference type="Pfam" id="PF04234">
    <property type="entry name" value="CopC"/>
    <property type="match status" value="1"/>
</dbReference>
<gene>
    <name evidence="9" type="ORF">GNP93_20590</name>
</gene>
<keyword evidence="3 7" id="KW-0732">Signal</keyword>
<keyword evidence="6" id="KW-1133">Transmembrane helix</keyword>
<dbReference type="AlphaFoldDB" id="A0A7X2ZDP5"/>
<comment type="caution">
    <text evidence="9">The sequence shown here is derived from an EMBL/GenBank/DDBJ whole genome shotgun (WGS) entry which is preliminary data.</text>
</comment>
<feature type="signal peptide" evidence="7">
    <location>
        <begin position="1"/>
        <end position="33"/>
    </location>
</feature>
<proteinExistence type="predicted"/>
<dbReference type="SUPFAM" id="SSF81296">
    <property type="entry name" value="E set domains"/>
    <property type="match status" value="1"/>
</dbReference>
<feature type="region of interest" description="Disordered" evidence="5">
    <location>
        <begin position="132"/>
        <end position="183"/>
    </location>
</feature>
<evidence type="ECO:0000256" key="5">
    <source>
        <dbReference type="SAM" id="MobiDB-lite"/>
    </source>
</evidence>
<evidence type="ECO:0000256" key="3">
    <source>
        <dbReference type="ARBA" id="ARBA00022729"/>
    </source>
</evidence>
<keyword evidence="6" id="KW-0812">Transmembrane</keyword>
<evidence type="ECO:0000256" key="2">
    <source>
        <dbReference type="ARBA" id="ARBA00022723"/>
    </source>
</evidence>
<dbReference type="Gene3D" id="2.60.40.1220">
    <property type="match status" value="1"/>
</dbReference>
<protein>
    <recommendedName>
        <fullName evidence="8">CopC domain-containing protein</fullName>
    </recommendedName>
</protein>
<evidence type="ECO:0000256" key="7">
    <source>
        <dbReference type="SAM" id="SignalP"/>
    </source>
</evidence>
<dbReference type="EMBL" id="WNZX01000020">
    <property type="protein sequence ID" value="MUG73034.1"/>
    <property type="molecule type" value="Genomic_DNA"/>
</dbReference>
<evidence type="ECO:0000259" key="8">
    <source>
        <dbReference type="Pfam" id="PF04234"/>
    </source>
</evidence>
<keyword evidence="10" id="KW-1185">Reference proteome</keyword>
<evidence type="ECO:0000256" key="6">
    <source>
        <dbReference type="SAM" id="Phobius"/>
    </source>
</evidence>
<dbReference type="Proteomes" id="UP000450917">
    <property type="component" value="Unassembled WGS sequence"/>
</dbReference>
<sequence length="212" mass="22953">MAMLLKSRQFKQTFWLTLLSLFLSLILSVSVTAHTGLEASNPKDGEEITTELKEISLTFAGKVENLSTFKLLDSSNQNVDVTDIQIKEKTMSGKLAQPLANGSYQVQWTIVGEDGHPIKGQFSFNVNVPESKQPVAEPAKQPKTPPQTPTEPEQKQPDTTTAPATPQSSGGNTGQIDHPEDTAPSSNTVVYLLGALAILVAISLVVLTRRKK</sequence>
<accession>A0A7X2ZDP5</accession>
<reference evidence="9 10" key="1">
    <citation type="submission" date="2019-11" db="EMBL/GenBank/DDBJ databases">
        <title>Draft genome sequences of five Paenibacillus species of dairy origin.</title>
        <authorList>
            <person name="Olajide A.M."/>
            <person name="Chen S."/>
            <person name="Lapointe G."/>
        </authorList>
    </citation>
    <scope>NUCLEOTIDE SEQUENCE [LARGE SCALE GENOMIC DNA]</scope>
    <source>
        <strain evidence="9 10">2CS3</strain>
    </source>
</reference>